<evidence type="ECO:0000256" key="2">
    <source>
        <dbReference type="SAM" id="Phobius"/>
    </source>
</evidence>
<dbReference type="RefSeq" id="WP_345485924.1">
    <property type="nucleotide sequence ID" value="NZ_BAAAWU010000001.1"/>
</dbReference>
<feature type="domain" description="TadE-like" evidence="3">
    <location>
        <begin position="20"/>
        <end position="62"/>
    </location>
</feature>
<keyword evidence="5" id="KW-1185">Reference proteome</keyword>
<keyword evidence="2" id="KW-0812">Transmembrane</keyword>
<evidence type="ECO:0000313" key="4">
    <source>
        <dbReference type="EMBL" id="MFB9555527.1"/>
    </source>
</evidence>
<accession>A0ABV5QPU5</accession>
<protein>
    <submittedName>
        <fullName evidence="4">TadE/TadG family type IV pilus assembly protein</fullName>
    </submittedName>
</protein>
<feature type="transmembrane region" description="Helical" evidence="2">
    <location>
        <begin position="26"/>
        <end position="50"/>
    </location>
</feature>
<keyword evidence="2" id="KW-0472">Membrane</keyword>
<reference evidence="4 5" key="1">
    <citation type="submission" date="2024-09" db="EMBL/GenBank/DDBJ databases">
        <authorList>
            <person name="Sun Q."/>
            <person name="Mori K."/>
        </authorList>
    </citation>
    <scope>NUCLEOTIDE SEQUENCE [LARGE SCALE GENOMIC DNA]</scope>
    <source>
        <strain evidence="4 5">JCM 4414</strain>
    </source>
</reference>
<comment type="caution">
    <text evidence="4">The sequence shown here is derived from an EMBL/GenBank/DDBJ whole genome shotgun (WGS) entry which is preliminary data.</text>
</comment>
<dbReference type="EMBL" id="JBHMCT010000009">
    <property type="protein sequence ID" value="MFB9555527.1"/>
    <property type="molecule type" value="Genomic_DNA"/>
</dbReference>
<sequence length="160" mass="16473">MTHLWTPQRSGGRREGRDRGQVAIEYLGFLPLLLLIGLVGVQMGVIAYAAQQAGTGARAAARAASVDDPDAVPDPESAGRTAMSAWIAGRSDVSEEGGVATVTVRIPSLIPFWSFEPVERTATMPVPDPGSDSQSGSGPGSLSDSGADSLSGSVPEEVQP</sequence>
<organism evidence="4 5">
    <name type="scientific">Streptomyces roseoviridis</name>
    <dbReference type="NCBI Taxonomy" id="67361"/>
    <lineage>
        <taxon>Bacteria</taxon>
        <taxon>Bacillati</taxon>
        <taxon>Actinomycetota</taxon>
        <taxon>Actinomycetes</taxon>
        <taxon>Kitasatosporales</taxon>
        <taxon>Streptomycetaceae</taxon>
        <taxon>Streptomyces</taxon>
    </lineage>
</organism>
<keyword evidence="2" id="KW-1133">Transmembrane helix</keyword>
<evidence type="ECO:0000313" key="5">
    <source>
        <dbReference type="Proteomes" id="UP001589716"/>
    </source>
</evidence>
<proteinExistence type="predicted"/>
<evidence type="ECO:0000256" key="1">
    <source>
        <dbReference type="SAM" id="MobiDB-lite"/>
    </source>
</evidence>
<gene>
    <name evidence="4" type="ORF">ACFFTP_15200</name>
</gene>
<feature type="region of interest" description="Disordered" evidence="1">
    <location>
        <begin position="121"/>
        <end position="160"/>
    </location>
</feature>
<evidence type="ECO:0000259" key="3">
    <source>
        <dbReference type="Pfam" id="PF07811"/>
    </source>
</evidence>
<name>A0ABV5QPU5_9ACTN</name>
<dbReference type="Proteomes" id="UP001589716">
    <property type="component" value="Unassembled WGS sequence"/>
</dbReference>
<dbReference type="InterPro" id="IPR012495">
    <property type="entry name" value="TadE-like_dom"/>
</dbReference>
<dbReference type="Pfam" id="PF07811">
    <property type="entry name" value="TadE"/>
    <property type="match status" value="1"/>
</dbReference>
<feature type="compositionally biased region" description="Low complexity" evidence="1">
    <location>
        <begin position="129"/>
        <end position="153"/>
    </location>
</feature>